<dbReference type="PROSITE" id="PS51163">
    <property type="entry name" value="YRDC"/>
    <property type="match status" value="1"/>
</dbReference>
<evidence type="ECO:0000256" key="9">
    <source>
        <dbReference type="ARBA" id="ARBA00022840"/>
    </source>
</evidence>
<comment type="subcellular location">
    <subcellularLocation>
        <location evidence="1">Cytoplasm</location>
    </subcellularLocation>
</comment>
<dbReference type="GO" id="GO:0005524">
    <property type="term" value="F:ATP binding"/>
    <property type="evidence" value="ECO:0007669"/>
    <property type="project" value="UniProtKB-KW"/>
</dbReference>
<dbReference type="GO" id="GO:0003725">
    <property type="term" value="F:double-stranded RNA binding"/>
    <property type="evidence" value="ECO:0007669"/>
    <property type="project" value="InterPro"/>
</dbReference>
<proteinExistence type="inferred from homology"/>
<feature type="domain" description="YrdC-like" evidence="12">
    <location>
        <begin position="13"/>
        <end position="199"/>
    </location>
</feature>
<dbReference type="AlphaFoldDB" id="A0A7C3UYN6"/>
<dbReference type="GO" id="GO:0061710">
    <property type="term" value="F:L-threonylcarbamoyladenylate synthase"/>
    <property type="evidence" value="ECO:0007669"/>
    <property type="project" value="UniProtKB-EC"/>
</dbReference>
<dbReference type="InterPro" id="IPR017945">
    <property type="entry name" value="DHBP_synth_RibB-like_a/b_dom"/>
</dbReference>
<keyword evidence="6" id="KW-0819">tRNA processing</keyword>
<dbReference type="NCBIfam" id="TIGR00057">
    <property type="entry name" value="L-threonylcarbamoyladenylate synthase"/>
    <property type="match status" value="1"/>
</dbReference>
<dbReference type="GO" id="GO:0000049">
    <property type="term" value="F:tRNA binding"/>
    <property type="evidence" value="ECO:0007669"/>
    <property type="project" value="TreeGrafter"/>
</dbReference>
<evidence type="ECO:0000259" key="12">
    <source>
        <dbReference type="PROSITE" id="PS51163"/>
    </source>
</evidence>
<dbReference type="EC" id="2.7.7.87" evidence="3"/>
<accession>A0A7C3UYN6</accession>
<keyword evidence="7" id="KW-0548">Nucleotidyltransferase</keyword>
<evidence type="ECO:0000256" key="4">
    <source>
        <dbReference type="ARBA" id="ARBA00022490"/>
    </source>
</evidence>
<evidence type="ECO:0000256" key="2">
    <source>
        <dbReference type="ARBA" id="ARBA00007663"/>
    </source>
</evidence>
<evidence type="ECO:0000256" key="8">
    <source>
        <dbReference type="ARBA" id="ARBA00022741"/>
    </source>
</evidence>
<dbReference type="PANTHER" id="PTHR17490">
    <property type="entry name" value="SUA5"/>
    <property type="match status" value="1"/>
</dbReference>
<evidence type="ECO:0000256" key="5">
    <source>
        <dbReference type="ARBA" id="ARBA00022679"/>
    </source>
</evidence>
<comment type="similarity">
    <text evidence="2">Belongs to the SUA5 family.</text>
</comment>
<evidence type="ECO:0000256" key="7">
    <source>
        <dbReference type="ARBA" id="ARBA00022695"/>
    </source>
</evidence>
<evidence type="ECO:0000256" key="11">
    <source>
        <dbReference type="ARBA" id="ARBA00048366"/>
    </source>
</evidence>
<name>A0A7C3UYN6_9BACT</name>
<dbReference type="GO" id="GO:0006450">
    <property type="term" value="P:regulation of translational fidelity"/>
    <property type="evidence" value="ECO:0007669"/>
    <property type="project" value="TreeGrafter"/>
</dbReference>
<keyword evidence="5" id="KW-0808">Transferase</keyword>
<evidence type="ECO:0000256" key="1">
    <source>
        <dbReference type="ARBA" id="ARBA00004496"/>
    </source>
</evidence>
<dbReference type="InterPro" id="IPR050156">
    <property type="entry name" value="TC-AMP_synthase_SUA5"/>
</dbReference>
<dbReference type="PANTHER" id="PTHR17490:SF16">
    <property type="entry name" value="THREONYLCARBAMOYL-AMP SYNTHASE"/>
    <property type="match status" value="1"/>
</dbReference>
<organism evidence="13">
    <name type="scientific">Desulfobacca acetoxidans</name>
    <dbReference type="NCBI Taxonomy" id="60893"/>
    <lineage>
        <taxon>Bacteria</taxon>
        <taxon>Pseudomonadati</taxon>
        <taxon>Thermodesulfobacteriota</taxon>
        <taxon>Desulfobaccia</taxon>
        <taxon>Desulfobaccales</taxon>
        <taxon>Desulfobaccaceae</taxon>
        <taxon>Desulfobacca</taxon>
    </lineage>
</organism>
<evidence type="ECO:0000313" key="13">
    <source>
        <dbReference type="EMBL" id="HGF33541.1"/>
    </source>
</evidence>
<dbReference type="GO" id="GO:0005737">
    <property type="term" value="C:cytoplasm"/>
    <property type="evidence" value="ECO:0007669"/>
    <property type="project" value="UniProtKB-SubCell"/>
</dbReference>
<keyword evidence="8" id="KW-0547">Nucleotide-binding</keyword>
<dbReference type="EMBL" id="DTMF01000105">
    <property type="protein sequence ID" value="HGF33541.1"/>
    <property type="molecule type" value="Genomic_DNA"/>
</dbReference>
<evidence type="ECO:0000256" key="10">
    <source>
        <dbReference type="ARBA" id="ARBA00029774"/>
    </source>
</evidence>
<evidence type="ECO:0000256" key="6">
    <source>
        <dbReference type="ARBA" id="ARBA00022694"/>
    </source>
</evidence>
<gene>
    <name evidence="13" type="ORF">ENW96_04005</name>
</gene>
<dbReference type="SUPFAM" id="SSF55821">
    <property type="entry name" value="YrdC/RibB"/>
    <property type="match status" value="1"/>
</dbReference>
<dbReference type="Pfam" id="PF01300">
    <property type="entry name" value="Sua5_yciO_yrdC"/>
    <property type="match status" value="1"/>
</dbReference>
<comment type="caution">
    <text evidence="13">The sequence shown here is derived from an EMBL/GenBank/DDBJ whole genome shotgun (WGS) entry which is preliminary data.</text>
</comment>
<evidence type="ECO:0000256" key="3">
    <source>
        <dbReference type="ARBA" id="ARBA00012584"/>
    </source>
</evidence>
<dbReference type="GO" id="GO:0008033">
    <property type="term" value="P:tRNA processing"/>
    <property type="evidence" value="ECO:0007669"/>
    <property type="project" value="UniProtKB-KW"/>
</dbReference>
<keyword evidence="4" id="KW-0963">Cytoplasm</keyword>
<dbReference type="InterPro" id="IPR006070">
    <property type="entry name" value="Sua5-like_dom"/>
</dbReference>
<dbReference type="Gene3D" id="3.90.870.10">
    <property type="entry name" value="DHBP synthase"/>
    <property type="match status" value="1"/>
</dbReference>
<comment type="catalytic activity">
    <reaction evidence="11">
        <text>L-threonine + hydrogencarbonate + ATP = L-threonylcarbamoyladenylate + diphosphate + H2O</text>
        <dbReference type="Rhea" id="RHEA:36407"/>
        <dbReference type="ChEBI" id="CHEBI:15377"/>
        <dbReference type="ChEBI" id="CHEBI:17544"/>
        <dbReference type="ChEBI" id="CHEBI:30616"/>
        <dbReference type="ChEBI" id="CHEBI:33019"/>
        <dbReference type="ChEBI" id="CHEBI:57926"/>
        <dbReference type="ChEBI" id="CHEBI:73682"/>
        <dbReference type="EC" id="2.7.7.87"/>
    </reaction>
</comment>
<protein>
    <recommendedName>
        <fullName evidence="10">L-threonylcarbamoyladenylate synthase</fullName>
        <ecNumber evidence="3">2.7.7.87</ecNumber>
    </recommendedName>
    <alternativeName>
        <fullName evidence="10">L-threonylcarbamoyladenylate synthase</fullName>
    </alternativeName>
</protein>
<keyword evidence="9" id="KW-0067">ATP-binding</keyword>
<reference evidence="13" key="1">
    <citation type="journal article" date="2020" name="mSystems">
        <title>Genome- and Community-Level Interaction Insights into Carbon Utilization and Element Cycling Functions of Hydrothermarchaeota in Hydrothermal Sediment.</title>
        <authorList>
            <person name="Zhou Z."/>
            <person name="Liu Y."/>
            <person name="Xu W."/>
            <person name="Pan J."/>
            <person name="Luo Z.H."/>
            <person name="Li M."/>
        </authorList>
    </citation>
    <scope>NUCLEOTIDE SEQUENCE [LARGE SCALE GENOMIC DNA]</scope>
    <source>
        <strain evidence="13">SpSt-897</strain>
    </source>
</reference>
<sequence length="215" mass="23043">MAAVWQWREEQAKDLWREVRGHLAAARLVALPTETFYALAAHPFKEEALARLFALKGRAPDKPVLLLVSGLDMVRLLVRDIPEEGYELMARFWPGPLTLIFPAKPGLSRWLTGGTDGVGLRQPLQEVTLRLIAALGHPVTGTSANRAGQPPMTGAAEVAQAFGDDLALILDAGPCPGGLPSTIVDVGANPPRLVRAGAVAVADLLKTIPDLVEER</sequence>